<keyword evidence="2 3" id="KW-0040">ANK repeat</keyword>
<reference evidence="7 8" key="1">
    <citation type="journal article" date="2010" name="J. Bacteriol.">
        <title>The genome of the amoeba symbiont 'Candidatus Amoebophilus asiaticus' reveals common mechanisms for host cell interaction among amoeba-associated bacteria.</title>
        <authorList>
            <person name="Schmitz-Esser S."/>
            <person name="Tischler P."/>
            <person name="Arnold R."/>
            <person name="Montanaro J."/>
            <person name="Wagner M."/>
            <person name="Rattei T."/>
            <person name="Horn M."/>
        </authorList>
    </citation>
    <scope>NUCLEOTIDE SEQUENCE [LARGE SCALE GENOMIC DNA]</scope>
    <source>
        <strain evidence="7 8">5a2</strain>
    </source>
</reference>
<dbReference type="Pfam" id="PF12796">
    <property type="entry name" value="Ank_2"/>
    <property type="match status" value="3"/>
</dbReference>
<dbReference type="PANTHER" id="PTHR24141:SF1">
    <property type="entry name" value="2-5A-DEPENDENT RIBONUCLEASE"/>
    <property type="match status" value="1"/>
</dbReference>
<evidence type="ECO:0000313" key="8">
    <source>
        <dbReference type="Proteomes" id="UP000001227"/>
    </source>
</evidence>
<name>B3ESN8_AMOA5</name>
<feature type="repeat" description="ANK" evidence="3">
    <location>
        <begin position="163"/>
        <end position="195"/>
    </location>
</feature>
<dbReference type="SUPFAM" id="SSF48403">
    <property type="entry name" value="Ankyrin repeat"/>
    <property type="match status" value="1"/>
</dbReference>
<feature type="region of interest" description="Disordered" evidence="4">
    <location>
        <begin position="48"/>
        <end position="139"/>
    </location>
</feature>
<protein>
    <submittedName>
        <fullName evidence="7">Uncharacterized protein</fullName>
    </submittedName>
</protein>
<dbReference type="EMBL" id="CP001102">
    <property type="protein sequence ID" value="ACE06240.1"/>
    <property type="molecule type" value="Genomic_DNA"/>
</dbReference>
<dbReference type="PROSITE" id="PS50297">
    <property type="entry name" value="ANK_REP_REGION"/>
    <property type="match status" value="8"/>
</dbReference>
<evidence type="ECO:0000256" key="2">
    <source>
        <dbReference type="ARBA" id="ARBA00023043"/>
    </source>
</evidence>
<feature type="chain" id="PRO_5002788016" evidence="6">
    <location>
        <begin position="25"/>
        <end position="646"/>
    </location>
</feature>
<evidence type="ECO:0000256" key="1">
    <source>
        <dbReference type="ARBA" id="ARBA00022737"/>
    </source>
</evidence>
<dbReference type="OrthoDB" id="407974at2"/>
<dbReference type="PRINTS" id="PR01415">
    <property type="entry name" value="ANKYRIN"/>
</dbReference>
<dbReference type="SMART" id="SM00248">
    <property type="entry name" value="ANK"/>
    <property type="match status" value="11"/>
</dbReference>
<feature type="repeat" description="ANK" evidence="3">
    <location>
        <begin position="470"/>
        <end position="502"/>
    </location>
</feature>
<dbReference type="PANTHER" id="PTHR24141">
    <property type="entry name" value="2-5A-DEPENDENT RIBONUCLEASE"/>
    <property type="match status" value="1"/>
</dbReference>
<evidence type="ECO:0000313" key="7">
    <source>
        <dbReference type="EMBL" id="ACE06240.1"/>
    </source>
</evidence>
<feature type="repeat" description="ANK" evidence="3">
    <location>
        <begin position="437"/>
        <end position="469"/>
    </location>
</feature>
<feature type="repeat" description="ANK" evidence="3">
    <location>
        <begin position="302"/>
        <end position="324"/>
    </location>
</feature>
<proteinExistence type="predicted"/>
<feature type="repeat" description="ANK" evidence="3">
    <location>
        <begin position="503"/>
        <end position="535"/>
    </location>
</feature>
<feature type="compositionally biased region" description="Low complexity" evidence="4">
    <location>
        <begin position="94"/>
        <end position="105"/>
    </location>
</feature>
<evidence type="ECO:0000256" key="3">
    <source>
        <dbReference type="PROSITE-ProRule" id="PRU00023"/>
    </source>
</evidence>
<evidence type="ECO:0000256" key="5">
    <source>
        <dbReference type="SAM" id="Phobius"/>
    </source>
</evidence>
<dbReference type="GO" id="GO:0004540">
    <property type="term" value="F:RNA nuclease activity"/>
    <property type="evidence" value="ECO:0007669"/>
    <property type="project" value="TreeGrafter"/>
</dbReference>
<feature type="transmembrane region" description="Helical" evidence="5">
    <location>
        <begin position="627"/>
        <end position="645"/>
    </location>
</feature>
<dbReference type="GO" id="GO:0006396">
    <property type="term" value="P:RNA processing"/>
    <property type="evidence" value="ECO:0007669"/>
    <property type="project" value="TreeGrafter"/>
</dbReference>
<evidence type="ECO:0000256" key="4">
    <source>
        <dbReference type="SAM" id="MobiDB-lite"/>
    </source>
</evidence>
<dbReference type="KEGG" id="aas:Aasi_0871"/>
<feature type="repeat" description="ANK" evidence="3">
    <location>
        <begin position="370"/>
        <end position="402"/>
    </location>
</feature>
<dbReference type="Gene3D" id="1.25.40.20">
    <property type="entry name" value="Ankyrin repeat-containing domain"/>
    <property type="match status" value="4"/>
</dbReference>
<feature type="signal peptide" evidence="6">
    <location>
        <begin position="1"/>
        <end position="24"/>
    </location>
</feature>
<keyword evidence="8" id="KW-1185">Reference proteome</keyword>
<dbReference type="InterPro" id="IPR036770">
    <property type="entry name" value="Ankyrin_rpt-contain_sf"/>
</dbReference>
<gene>
    <name evidence="7" type="ordered locus">Aasi_0871</name>
</gene>
<sequence length="646" mass="72128">MQRKYNLTHQLVICLLLTNLFLQMQSCGNSPLPNPMEKNQNTTVQNINRQRGKEQTLVGRTTSSSSSAPSTEYQEVATTVPTYEHPSDQETLQGNGSSNSGNSMGLRRRRKDKKGKEKVLEGEENSMTNKNKSHGGKATETRLSKIIGKSASEAIQKRKEKGNNMYSLHEAIESMDIESIQALIEAGTKVNFKDINGNTALHLAIKHVDIFLNNYLQPLSETYTTPIFKSVDRTSLVHCCLAAIKKSYIEAIVRRLIELGADINARNKQGETPLHIAVQVSSEEGIKLLREKSADIKIKDIHGNSPLHHAAVAGQLEIVELLIKQWGYDIVTSKNNNNETVLHWAAKGGNPEVVELLIRQGINAETKDKSGNSPLHYAAEAGQLKAVKLLIKEWGSIINVKNNNNESALHHAAKKGHVAVARFLIKKGITIDRQNKHGYNPLSLAVENHHAAVINFLKEKGANIDTVDDEGRTPLHWAALQGHTTLIKQLKEQGANIEARDQDGYTPLHLASGRARMEAIKMLQKQEADIFARDHIGFTAQQLIEQRPTPWGISFTYIMLAGLLYEFLIACMFHPTAALVFFSVIISILAANYNLYRRYIRFYMSARSMNILDRIAGNRLVRWCNSLPAILGILMLLYTLITHYFG</sequence>
<feature type="compositionally biased region" description="Low complexity" evidence="4">
    <location>
        <begin position="61"/>
        <end position="71"/>
    </location>
</feature>
<dbReference type="Proteomes" id="UP000001227">
    <property type="component" value="Chromosome"/>
</dbReference>
<dbReference type="PROSITE" id="PS50088">
    <property type="entry name" value="ANK_REPEAT"/>
    <property type="match status" value="10"/>
</dbReference>
<evidence type="ECO:0000256" key="6">
    <source>
        <dbReference type="SAM" id="SignalP"/>
    </source>
</evidence>
<feature type="repeat" description="ANK" evidence="3">
    <location>
        <begin position="269"/>
        <end position="301"/>
    </location>
</feature>
<feature type="repeat" description="ANK" evidence="3">
    <location>
        <begin position="337"/>
        <end position="369"/>
    </location>
</feature>
<feature type="transmembrane region" description="Helical" evidence="5">
    <location>
        <begin position="551"/>
        <end position="570"/>
    </location>
</feature>
<feature type="repeat" description="ANK" evidence="3">
    <location>
        <begin position="243"/>
        <end position="268"/>
    </location>
</feature>
<dbReference type="eggNOG" id="COG0666">
    <property type="taxonomic scope" value="Bacteria"/>
</dbReference>
<dbReference type="Pfam" id="PF13637">
    <property type="entry name" value="Ank_4"/>
    <property type="match status" value="1"/>
</dbReference>
<dbReference type="InterPro" id="IPR002110">
    <property type="entry name" value="Ankyrin_rpt"/>
</dbReference>
<keyword evidence="5" id="KW-0812">Transmembrane</keyword>
<feature type="repeat" description="ANK" evidence="3">
    <location>
        <begin position="404"/>
        <end position="436"/>
    </location>
</feature>
<keyword evidence="6" id="KW-0732">Signal</keyword>
<keyword evidence="5" id="KW-1133">Transmembrane helix</keyword>
<dbReference type="HOGENOM" id="CLU_423707_0_0_10"/>
<dbReference type="RefSeq" id="WP_012473005.1">
    <property type="nucleotide sequence ID" value="NC_010830.1"/>
</dbReference>
<keyword evidence="5" id="KW-0472">Membrane</keyword>
<feature type="transmembrane region" description="Helical" evidence="5">
    <location>
        <begin position="577"/>
        <end position="596"/>
    </location>
</feature>
<feature type="compositionally biased region" description="Polar residues" evidence="4">
    <location>
        <begin position="72"/>
        <end position="81"/>
    </location>
</feature>
<dbReference type="GO" id="GO:0003723">
    <property type="term" value="F:RNA binding"/>
    <property type="evidence" value="ECO:0007669"/>
    <property type="project" value="TreeGrafter"/>
</dbReference>
<dbReference type="AlphaFoldDB" id="B3ESN8"/>
<organism evidence="7 8">
    <name type="scientific">Amoebophilus asiaticus (strain 5a2)</name>
    <dbReference type="NCBI Taxonomy" id="452471"/>
    <lineage>
        <taxon>Bacteria</taxon>
        <taxon>Pseudomonadati</taxon>
        <taxon>Bacteroidota</taxon>
        <taxon>Cytophagia</taxon>
        <taxon>Cytophagales</taxon>
        <taxon>Amoebophilaceae</taxon>
        <taxon>Candidatus Amoebophilus</taxon>
    </lineage>
</organism>
<keyword evidence="1" id="KW-0677">Repeat</keyword>
<accession>B3ESN8</accession>